<keyword evidence="1" id="KW-0811">Translocation</keyword>
<gene>
    <name evidence="4" type="ORF">DM02DRAFT_615805</name>
</gene>
<keyword evidence="1" id="KW-0496">Mitochondrion</keyword>
<dbReference type="InterPro" id="IPR004274">
    <property type="entry name" value="FCP1_dom"/>
</dbReference>
<keyword evidence="5" id="KW-1185">Reference proteome</keyword>
<dbReference type="EMBL" id="KZ805413">
    <property type="protein sequence ID" value="PVH98461.1"/>
    <property type="molecule type" value="Genomic_DNA"/>
</dbReference>
<comment type="function">
    <text evidence="1">Essential component of the TIM23 complex, a complex that mediates the translocation of transit peptide-containing proteins across the mitochondrial inner membrane.</text>
</comment>
<reference evidence="4 5" key="1">
    <citation type="journal article" date="2018" name="Sci. Rep.">
        <title>Comparative genomics provides insights into the lifestyle and reveals functional heterogeneity of dark septate endophytic fungi.</title>
        <authorList>
            <person name="Knapp D.G."/>
            <person name="Nemeth J.B."/>
            <person name="Barry K."/>
            <person name="Hainaut M."/>
            <person name="Henrissat B."/>
            <person name="Johnson J."/>
            <person name="Kuo A."/>
            <person name="Lim J.H.P."/>
            <person name="Lipzen A."/>
            <person name="Nolan M."/>
            <person name="Ohm R.A."/>
            <person name="Tamas L."/>
            <person name="Grigoriev I.V."/>
            <person name="Spatafora J.W."/>
            <person name="Nagy L.G."/>
            <person name="Kovacs G.M."/>
        </authorList>
    </citation>
    <scope>NUCLEOTIDE SEQUENCE [LARGE SCALE GENOMIC DNA]</scope>
    <source>
        <strain evidence="4 5">DSE2036</strain>
    </source>
</reference>
<evidence type="ECO:0000313" key="5">
    <source>
        <dbReference type="Proteomes" id="UP000244855"/>
    </source>
</evidence>
<dbReference type="GO" id="GO:0005744">
    <property type="term" value="C:TIM23 mitochondrial import inner membrane translocase complex"/>
    <property type="evidence" value="ECO:0007669"/>
    <property type="project" value="UniProtKB-UniRule"/>
</dbReference>
<proteinExistence type="inferred from homology"/>
<evidence type="ECO:0000256" key="2">
    <source>
        <dbReference type="SAM" id="MobiDB-lite"/>
    </source>
</evidence>
<evidence type="ECO:0000259" key="3">
    <source>
        <dbReference type="PROSITE" id="PS50969"/>
    </source>
</evidence>
<dbReference type="SUPFAM" id="SSF56784">
    <property type="entry name" value="HAD-like"/>
    <property type="match status" value="1"/>
</dbReference>
<dbReference type="STRING" id="97972.A0A2V1DKU3"/>
<dbReference type="Pfam" id="PF03031">
    <property type="entry name" value="NIF"/>
    <property type="match status" value="1"/>
</dbReference>
<dbReference type="InterPro" id="IPR023214">
    <property type="entry name" value="HAD_sf"/>
</dbReference>
<keyword evidence="1" id="KW-0809">Transit peptide</keyword>
<comment type="subunit">
    <text evidence="1">Component of the TIM23 complex.</text>
</comment>
<dbReference type="AlphaFoldDB" id="A0A2V1DKU3"/>
<comment type="similarity">
    <text evidence="1">Belongs to the TIM50 family.</text>
</comment>
<dbReference type="GO" id="GO:0015031">
    <property type="term" value="P:protein transport"/>
    <property type="evidence" value="ECO:0007669"/>
    <property type="project" value="UniProtKB-KW"/>
</dbReference>
<organism evidence="4 5">
    <name type="scientific">Periconia macrospinosa</name>
    <dbReference type="NCBI Taxonomy" id="97972"/>
    <lineage>
        <taxon>Eukaryota</taxon>
        <taxon>Fungi</taxon>
        <taxon>Dikarya</taxon>
        <taxon>Ascomycota</taxon>
        <taxon>Pezizomycotina</taxon>
        <taxon>Dothideomycetes</taxon>
        <taxon>Pleosporomycetidae</taxon>
        <taxon>Pleosporales</taxon>
        <taxon>Massarineae</taxon>
        <taxon>Periconiaceae</taxon>
        <taxon>Periconia</taxon>
    </lineage>
</organism>
<comment type="subcellular location">
    <subcellularLocation>
        <location evidence="1">Mitochondrion inner membrane</location>
        <topology evidence="1">Single-pass membrane protein</topology>
    </subcellularLocation>
</comment>
<sequence length="220" mass="25472">MGPSPGPINPIPSTSRTSIAACNPHRTKPQDMLIILDLNGTLIYREESFRPRNPKFITRPYLPEFLEYLFGNFQVMVWSSASRNTINEIVRTWPFDDHRSALVAKWNRHHTGIAAADYHARVHTYKNLENVWASDEIQKHHPEYSAGKRYNQDNTILLDDSWPKASAQPFNVIKVPTYQGNSGDNEDIFGEVWTYLELLRRQPDVSNYMHKRPFRNSGFA</sequence>
<feature type="compositionally biased region" description="Pro residues" evidence="2">
    <location>
        <begin position="1"/>
        <end position="10"/>
    </location>
</feature>
<feature type="domain" description="FCP1 homology" evidence="3">
    <location>
        <begin position="27"/>
        <end position="199"/>
    </location>
</feature>
<dbReference type="Gene3D" id="3.40.50.1000">
    <property type="entry name" value="HAD superfamily/HAD-like"/>
    <property type="match status" value="1"/>
</dbReference>
<dbReference type="SMART" id="SM00577">
    <property type="entry name" value="CPDc"/>
    <property type="match status" value="1"/>
</dbReference>
<dbReference type="Proteomes" id="UP000244855">
    <property type="component" value="Unassembled WGS sequence"/>
</dbReference>
<dbReference type="PROSITE" id="PS50969">
    <property type="entry name" value="FCP1"/>
    <property type="match status" value="1"/>
</dbReference>
<evidence type="ECO:0000313" key="4">
    <source>
        <dbReference type="EMBL" id="PVH98461.1"/>
    </source>
</evidence>
<dbReference type="InterPro" id="IPR050365">
    <property type="entry name" value="TIM50"/>
</dbReference>
<name>A0A2V1DKU3_9PLEO</name>
<dbReference type="OrthoDB" id="1711508at2759"/>
<dbReference type="PANTHER" id="PTHR12210">
    <property type="entry name" value="DULLARD PROTEIN PHOSPHATASE"/>
    <property type="match status" value="1"/>
</dbReference>
<accession>A0A2V1DKU3</accession>
<evidence type="ECO:0000256" key="1">
    <source>
        <dbReference type="RuleBase" id="RU365079"/>
    </source>
</evidence>
<keyword evidence="1" id="KW-0653">Protein transport</keyword>
<protein>
    <recommendedName>
        <fullName evidence="1">Mitochondrial import inner membrane translocase subunit TIM50</fullName>
    </recommendedName>
</protein>
<feature type="region of interest" description="Disordered" evidence="2">
    <location>
        <begin position="1"/>
        <end position="22"/>
    </location>
</feature>
<dbReference type="InterPro" id="IPR036412">
    <property type="entry name" value="HAD-like_sf"/>
</dbReference>
<keyword evidence="1" id="KW-0813">Transport</keyword>